<organism evidence="1 2">
    <name type="scientific">Armillaria solidipes</name>
    <dbReference type="NCBI Taxonomy" id="1076256"/>
    <lineage>
        <taxon>Eukaryota</taxon>
        <taxon>Fungi</taxon>
        <taxon>Dikarya</taxon>
        <taxon>Basidiomycota</taxon>
        <taxon>Agaricomycotina</taxon>
        <taxon>Agaricomycetes</taxon>
        <taxon>Agaricomycetidae</taxon>
        <taxon>Agaricales</taxon>
        <taxon>Marasmiineae</taxon>
        <taxon>Physalacriaceae</taxon>
        <taxon>Armillaria</taxon>
    </lineage>
</organism>
<name>A0A2H3BJH7_9AGAR</name>
<keyword evidence="2" id="KW-1185">Reference proteome</keyword>
<protein>
    <submittedName>
        <fullName evidence="1">Uncharacterized protein</fullName>
    </submittedName>
</protein>
<proteinExistence type="predicted"/>
<accession>A0A2H3BJH7</accession>
<evidence type="ECO:0000313" key="2">
    <source>
        <dbReference type="Proteomes" id="UP000218334"/>
    </source>
</evidence>
<reference evidence="2" key="1">
    <citation type="journal article" date="2017" name="Nat. Ecol. Evol.">
        <title>Genome expansion and lineage-specific genetic innovations in the forest pathogenic fungi Armillaria.</title>
        <authorList>
            <person name="Sipos G."/>
            <person name="Prasanna A.N."/>
            <person name="Walter M.C."/>
            <person name="O'Connor E."/>
            <person name="Balint B."/>
            <person name="Krizsan K."/>
            <person name="Kiss B."/>
            <person name="Hess J."/>
            <person name="Varga T."/>
            <person name="Slot J."/>
            <person name="Riley R."/>
            <person name="Boka B."/>
            <person name="Rigling D."/>
            <person name="Barry K."/>
            <person name="Lee J."/>
            <person name="Mihaltcheva S."/>
            <person name="LaButti K."/>
            <person name="Lipzen A."/>
            <person name="Waldron R."/>
            <person name="Moloney N.M."/>
            <person name="Sperisen C."/>
            <person name="Kredics L."/>
            <person name="Vagvoelgyi C."/>
            <person name="Patrignani A."/>
            <person name="Fitzpatrick D."/>
            <person name="Nagy I."/>
            <person name="Doyle S."/>
            <person name="Anderson J.B."/>
            <person name="Grigoriev I.V."/>
            <person name="Gueldener U."/>
            <person name="Muensterkoetter M."/>
            <person name="Nagy L.G."/>
        </authorList>
    </citation>
    <scope>NUCLEOTIDE SEQUENCE [LARGE SCALE GENOMIC DNA]</scope>
    <source>
        <strain evidence="2">28-4</strain>
    </source>
</reference>
<gene>
    <name evidence="1" type="ORF">ARMSODRAFT_459994</name>
</gene>
<evidence type="ECO:0000313" key="1">
    <source>
        <dbReference type="EMBL" id="PBK64717.1"/>
    </source>
</evidence>
<dbReference type="EMBL" id="KZ293450">
    <property type="protein sequence ID" value="PBK64717.1"/>
    <property type="molecule type" value="Genomic_DNA"/>
</dbReference>
<sequence length="164" mass="18165">MRAQKGNLRFRHFRTACLLVLSDQGNDVSPVRSQRIEGWARLSRANTGLIAGYPCDGTNDCGVGIRDYDCRGYKFPRISPASQIVNHSPVVIRTRPNLPTSFGNFGDQGYAQKNLTSLMARSPVGVYASAGVSGKVSWCSLYQTLRIGASRSRQTLVERRQRRA</sequence>
<dbReference type="AlphaFoldDB" id="A0A2H3BJH7"/>
<dbReference type="Proteomes" id="UP000218334">
    <property type="component" value="Unassembled WGS sequence"/>
</dbReference>